<dbReference type="Gene3D" id="3.40.50.850">
    <property type="entry name" value="Isochorismatase-like"/>
    <property type="match status" value="1"/>
</dbReference>
<dbReference type="Proteomes" id="UP000638263">
    <property type="component" value="Unassembled WGS sequence"/>
</dbReference>
<dbReference type="EMBL" id="BMMH01000005">
    <property type="protein sequence ID" value="GGL12213.1"/>
    <property type="molecule type" value="Genomic_DNA"/>
</dbReference>
<dbReference type="GO" id="GO:0000976">
    <property type="term" value="F:transcription cis-regulatory region binding"/>
    <property type="evidence" value="ECO:0007669"/>
    <property type="project" value="TreeGrafter"/>
</dbReference>
<keyword evidence="1" id="KW-0805">Transcription regulation</keyword>
<accession>A0A917RK70</accession>
<evidence type="ECO:0000256" key="3">
    <source>
        <dbReference type="ARBA" id="ARBA00023163"/>
    </source>
</evidence>
<proteinExistence type="predicted"/>
<evidence type="ECO:0000313" key="7">
    <source>
        <dbReference type="Proteomes" id="UP000638263"/>
    </source>
</evidence>
<dbReference type="SUPFAM" id="SSF52499">
    <property type="entry name" value="Isochorismatase-like hydrolases"/>
    <property type="match status" value="1"/>
</dbReference>
<feature type="DNA-binding region" description="H-T-H motif" evidence="4">
    <location>
        <begin position="137"/>
        <end position="156"/>
    </location>
</feature>
<dbReference type="PANTHER" id="PTHR30055:SF234">
    <property type="entry name" value="HTH-TYPE TRANSCRIPTIONAL REGULATOR BETI"/>
    <property type="match status" value="1"/>
</dbReference>
<comment type="caution">
    <text evidence="6">The sequence shown here is derived from an EMBL/GenBank/DDBJ whole genome shotgun (WGS) entry which is preliminary data.</text>
</comment>
<dbReference type="InterPro" id="IPR036380">
    <property type="entry name" value="Isochorismatase-like_sf"/>
</dbReference>
<protein>
    <recommendedName>
        <fullName evidence="5">HTH tetR-type domain-containing protein</fullName>
    </recommendedName>
</protein>
<sequence>MVRRPVRASSRTQTLAPAVRSRKTRHSFFAYTELEPILRTLGTNRLIVCGFQTNVCVEAMVRAALERNFEVAVAEDAVATDGPDLRLTPCHREAYVRFDKLSRVVKRSKMVDEQEREQAILDVAAELLLRLGYNKLTMGDVAEAVGLHRGLVYLRFKSKDELVEAVARRELDRYAELWSERLRTDPRGGSVASVYRAMAGALRQLPLAGAIVARDEDIFGKYLRRSGDFHGRIEHFGTREFVRMMQDAGAVRADIDADAVAFILDSLTPALRDTFQHRREQSGRSDLPTTDAVVDALSQLLELGLTPSASADLEPGKALLLDLLSTLRGRHPA</sequence>
<dbReference type="AlphaFoldDB" id="A0A917RK70"/>
<keyword evidence="3" id="KW-0804">Transcription</keyword>
<reference evidence="6" key="2">
    <citation type="submission" date="2020-09" db="EMBL/GenBank/DDBJ databases">
        <authorList>
            <person name="Sun Q."/>
            <person name="Zhou Y."/>
        </authorList>
    </citation>
    <scope>NUCLEOTIDE SEQUENCE</scope>
    <source>
        <strain evidence="6">CGMCC 4.3508</strain>
    </source>
</reference>
<dbReference type="InterPro" id="IPR023772">
    <property type="entry name" value="DNA-bd_HTH_TetR-type_CS"/>
</dbReference>
<evidence type="ECO:0000256" key="4">
    <source>
        <dbReference type="PROSITE-ProRule" id="PRU00335"/>
    </source>
</evidence>
<dbReference type="Pfam" id="PF00440">
    <property type="entry name" value="TetR_N"/>
    <property type="match status" value="1"/>
</dbReference>
<dbReference type="PROSITE" id="PS50977">
    <property type="entry name" value="HTH_TETR_2"/>
    <property type="match status" value="1"/>
</dbReference>
<dbReference type="PRINTS" id="PR00455">
    <property type="entry name" value="HTHTETR"/>
</dbReference>
<gene>
    <name evidence="6" type="ORF">GCM10011588_28240</name>
</gene>
<keyword evidence="2 4" id="KW-0238">DNA-binding</keyword>
<evidence type="ECO:0000259" key="5">
    <source>
        <dbReference type="PROSITE" id="PS50977"/>
    </source>
</evidence>
<dbReference type="InterPro" id="IPR001647">
    <property type="entry name" value="HTH_TetR"/>
</dbReference>
<dbReference type="InterPro" id="IPR000868">
    <property type="entry name" value="Isochorismatase-like_dom"/>
</dbReference>
<dbReference type="InterPro" id="IPR009057">
    <property type="entry name" value="Homeodomain-like_sf"/>
</dbReference>
<dbReference type="InterPro" id="IPR050109">
    <property type="entry name" value="HTH-type_TetR-like_transc_reg"/>
</dbReference>
<feature type="domain" description="HTH tetR-type" evidence="5">
    <location>
        <begin position="114"/>
        <end position="174"/>
    </location>
</feature>
<evidence type="ECO:0000256" key="1">
    <source>
        <dbReference type="ARBA" id="ARBA00023015"/>
    </source>
</evidence>
<reference evidence="6" key="1">
    <citation type="journal article" date="2014" name="Int. J. Syst. Evol. Microbiol.">
        <title>Complete genome sequence of Corynebacterium casei LMG S-19264T (=DSM 44701T), isolated from a smear-ripened cheese.</title>
        <authorList>
            <consortium name="US DOE Joint Genome Institute (JGI-PGF)"/>
            <person name="Walter F."/>
            <person name="Albersmeier A."/>
            <person name="Kalinowski J."/>
            <person name="Ruckert C."/>
        </authorList>
    </citation>
    <scope>NUCLEOTIDE SEQUENCE</scope>
    <source>
        <strain evidence="6">CGMCC 4.3508</strain>
    </source>
</reference>
<dbReference type="Pfam" id="PF00857">
    <property type="entry name" value="Isochorismatase"/>
    <property type="match status" value="1"/>
</dbReference>
<evidence type="ECO:0000256" key="2">
    <source>
        <dbReference type="ARBA" id="ARBA00023125"/>
    </source>
</evidence>
<evidence type="ECO:0000313" key="6">
    <source>
        <dbReference type="EMBL" id="GGL12213.1"/>
    </source>
</evidence>
<dbReference type="SUPFAM" id="SSF46689">
    <property type="entry name" value="Homeodomain-like"/>
    <property type="match status" value="1"/>
</dbReference>
<organism evidence="6 7">
    <name type="scientific">Nocardia jinanensis</name>
    <dbReference type="NCBI Taxonomy" id="382504"/>
    <lineage>
        <taxon>Bacteria</taxon>
        <taxon>Bacillati</taxon>
        <taxon>Actinomycetota</taxon>
        <taxon>Actinomycetes</taxon>
        <taxon>Mycobacteriales</taxon>
        <taxon>Nocardiaceae</taxon>
        <taxon>Nocardia</taxon>
    </lineage>
</organism>
<dbReference type="PROSITE" id="PS01081">
    <property type="entry name" value="HTH_TETR_1"/>
    <property type="match status" value="1"/>
</dbReference>
<keyword evidence="7" id="KW-1185">Reference proteome</keyword>
<dbReference type="GO" id="GO:0003700">
    <property type="term" value="F:DNA-binding transcription factor activity"/>
    <property type="evidence" value="ECO:0007669"/>
    <property type="project" value="TreeGrafter"/>
</dbReference>
<name>A0A917RK70_9NOCA</name>
<dbReference type="PANTHER" id="PTHR30055">
    <property type="entry name" value="HTH-TYPE TRANSCRIPTIONAL REGULATOR RUTR"/>
    <property type="match status" value="1"/>
</dbReference>
<dbReference type="Gene3D" id="1.10.357.10">
    <property type="entry name" value="Tetracycline Repressor, domain 2"/>
    <property type="match status" value="1"/>
</dbReference>